<protein>
    <submittedName>
        <fullName evidence="2">Uncharacterized protein</fullName>
    </submittedName>
</protein>
<reference evidence="2" key="1">
    <citation type="journal article" date="2009" name="PLoS Genet.">
        <title>Sequencing, mapping, and analysis of 27,455 maize full-length cDNAs.</title>
        <authorList>
            <person name="Soderlund C."/>
            <person name="Descour A."/>
            <person name="Kudrna D."/>
            <person name="Bomhoff M."/>
            <person name="Boyd L."/>
            <person name="Currie J."/>
            <person name="Angelova A."/>
            <person name="Collura K."/>
            <person name="Wissotski M."/>
            <person name="Ashley E."/>
            <person name="Morrow D."/>
            <person name="Fernandes J."/>
            <person name="Walbot V."/>
            <person name="Yu Y."/>
        </authorList>
    </citation>
    <scope>NUCLEOTIDE SEQUENCE</scope>
    <source>
        <strain evidence="2">B73</strain>
    </source>
</reference>
<organism evidence="2">
    <name type="scientific">Zea mays</name>
    <name type="common">Maize</name>
    <dbReference type="NCBI Taxonomy" id="4577"/>
    <lineage>
        <taxon>Eukaryota</taxon>
        <taxon>Viridiplantae</taxon>
        <taxon>Streptophyta</taxon>
        <taxon>Embryophyta</taxon>
        <taxon>Tracheophyta</taxon>
        <taxon>Spermatophyta</taxon>
        <taxon>Magnoliopsida</taxon>
        <taxon>Liliopsida</taxon>
        <taxon>Poales</taxon>
        <taxon>Poaceae</taxon>
        <taxon>PACMAD clade</taxon>
        <taxon>Panicoideae</taxon>
        <taxon>Andropogonodae</taxon>
        <taxon>Andropogoneae</taxon>
        <taxon>Tripsacinae</taxon>
        <taxon>Zea</taxon>
    </lineage>
</organism>
<sequence>MTWLPRRPLLRPRSGSACASRCPSASTTLPRRPAWTCAAWRASSSSTSAFGRGSASRPISHSR</sequence>
<evidence type="ECO:0000256" key="1">
    <source>
        <dbReference type="SAM" id="MobiDB-lite"/>
    </source>
</evidence>
<dbReference type="AlphaFoldDB" id="B4FUA6"/>
<name>B4FUA6_MAIZE</name>
<feature type="region of interest" description="Disordered" evidence="1">
    <location>
        <begin position="1"/>
        <end position="23"/>
    </location>
</feature>
<evidence type="ECO:0000313" key="2">
    <source>
        <dbReference type="EMBL" id="ACF85699.1"/>
    </source>
</evidence>
<feature type="compositionally biased region" description="Low complexity" evidence="1">
    <location>
        <begin position="1"/>
        <end position="13"/>
    </location>
</feature>
<proteinExistence type="evidence at transcript level"/>
<dbReference type="EMBL" id="BT040694">
    <property type="protein sequence ID" value="ACF85699.1"/>
    <property type="molecule type" value="mRNA"/>
</dbReference>
<accession>B4FUA6</accession>
<feature type="compositionally biased region" description="Low complexity" evidence="1">
    <location>
        <begin position="42"/>
        <end position="56"/>
    </location>
</feature>
<feature type="region of interest" description="Disordered" evidence="1">
    <location>
        <begin position="42"/>
        <end position="63"/>
    </location>
</feature>